<dbReference type="PANTHER" id="PTHR13097">
    <property type="entry name" value="TRANSCRIPTION INITIATION FACTOR IIE, ALPHA SUBUNIT"/>
    <property type="match status" value="1"/>
</dbReference>
<gene>
    <name evidence="7" type="ORF">LECACI_7A008087</name>
</gene>
<comment type="caution">
    <text evidence="7">The sequence shown here is derived from an EMBL/GenBank/DDBJ whole genome shotgun (WGS) entry which is preliminary data.</text>
</comment>
<evidence type="ECO:0000313" key="7">
    <source>
        <dbReference type="EMBL" id="CAK4032929.1"/>
    </source>
</evidence>
<feature type="compositionally biased region" description="Acidic residues" evidence="5">
    <location>
        <begin position="358"/>
        <end position="375"/>
    </location>
</feature>
<accession>A0AAI8Z5P2</accession>
<dbReference type="SMART" id="SM00531">
    <property type="entry name" value="TFIIE"/>
    <property type="match status" value="1"/>
</dbReference>
<dbReference type="Pfam" id="PF02002">
    <property type="entry name" value="TFIIE_alpha"/>
    <property type="match status" value="1"/>
</dbReference>
<comment type="similarity">
    <text evidence="1">Belongs to the TFIIE alpha subunit family.</text>
</comment>
<dbReference type="GO" id="GO:0005673">
    <property type="term" value="C:transcription factor TFIIE complex"/>
    <property type="evidence" value="ECO:0007669"/>
    <property type="project" value="TreeGrafter"/>
</dbReference>
<feature type="compositionally biased region" description="Basic and acidic residues" evidence="5">
    <location>
        <begin position="344"/>
        <end position="357"/>
    </location>
</feature>
<feature type="compositionally biased region" description="Basic and acidic residues" evidence="5">
    <location>
        <begin position="260"/>
        <end position="279"/>
    </location>
</feature>
<dbReference type="PANTHER" id="PTHR13097:SF7">
    <property type="entry name" value="GENERAL TRANSCRIPTION FACTOR IIE SUBUNIT 1"/>
    <property type="match status" value="1"/>
</dbReference>
<proteinExistence type="inferred from homology"/>
<keyword evidence="8" id="KW-1185">Reference proteome</keyword>
<feature type="compositionally biased region" description="Polar residues" evidence="5">
    <location>
        <begin position="423"/>
        <end position="436"/>
    </location>
</feature>
<dbReference type="Proteomes" id="UP001296104">
    <property type="component" value="Unassembled WGS sequence"/>
</dbReference>
<dbReference type="AlphaFoldDB" id="A0AAI8Z5P2"/>
<feature type="region of interest" description="Disordered" evidence="5">
    <location>
        <begin position="255"/>
        <end position="290"/>
    </location>
</feature>
<reference evidence="7" key="1">
    <citation type="submission" date="2023-11" db="EMBL/GenBank/DDBJ databases">
        <authorList>
            <person name="Alioto T."/>
            <person name="Alioto T."/>
            <person name="Gomez Garrido J."/>
        </authorList>
    </citation>
    <scope>NUCLEOTIDE SEQUENCE</scope>
</reference>
<dbReference type="EMBL" id="CAVMBE010000074">
    <property type="protein sequence ID" value="CAK4032929.1"/>
    <property type="molecule type" value="Genomic_DNA"/>
</dbReference>
<dbReference type="InterPro" id="IPR039997">
    <property type="entry name" value="TFE"/>
</dbReference>
<keyword evidence="3" id="KW-0804">Transcription</keyword>
<protein>
    <submittedName>
        <fullName evidence="7">Transcription initiation factor IIE subunit alpha</fullName>
    </submittedName>
</protein>
<dbReference type="Gene3D" id="3.30.40.10">
    <property type="entry name" value="Zinc/RING finger domain, C3HC4 (zinc finger)"/>
    <property type="match status" value="1"/>
</dbReference>
<evidence type="ECO:0000256" key="4">
    <source>
        <dbReference type="SAM" id="Coils"/>
    </source>
</evidence>
<evidence type="ECO:0000256" key="2">
    <source>
        <dbReference type="ARBA" id="ARBA00023015"/>
    </source>
</evidence>
<dbReference type="PROSITE" id="PS51344">
    <property type="entry name" value="HTH_TFE_IIE"/>
    <property type="match status" value="1"/>
</dbReference>
<feature type="coiled-coil region" evidence="4">
    <location>
        <begin position="170"/>
        <end position="200"/>
    </location>
</feature>
<evidence type="ECO:0000256" key="3">
    <source>
        <dbReference type="ARBA" id="ARBA00023163"/>
    </source>
</evidence>
<dbReference type="GO" id="GO:0006367">
    <property type="term" value="P:transcription initiation at RNA polymerase II promoter"/>
    <property type="evidence" value="ECO:0007669"/>
    <property type="project" value="InterPro"/>
</dbReference>
<evidence type="ECO:0000313" key="8">
    <source>
        <dbReference type="Proteomes" id="UP001296104"/>
    </source>
</evidence>
<feature type="compositionally biased region" description="Basic and acidic residues" evidence="5">
    <location>
        <begin position="302"/>
        <end position="314"/>
    </location>
</feature>
<keyword evidence="4" id="KW-0175">Coiled coil</keyword>
<dbReference type="InterPro" id="IPR017919">
    <property type="entry name" value="TFIIE/TFIIEa_HTH"/>
</dbReference>
<feature type="region of interest" description="Disordered" evidence="5">
    <location>
        <begin position="302"/>
        <end position="459"/>
    </location>
</feature>
<dbReference type="InterPro" id="IPR013083">
    <property type="entry name" value="Znf_RING/FYVE/PHD"/>
</dbReference>
<dbReference type="InterPro" id="IPR024550">
    <property type="entry name" value="TFIIEa/SarR/Rpc3_HTH_dom"/>
</dbReference>
<evidence type="ECO:0000256" key="5">
    <source>
        <dbReference type="SAM" id="MobiDB-lite"/>
    </source>
</evidence>
<feature type="compositionally biased region" description="Polar residues" evidence="5">
    <location>
        <begin position="394"/>
        <end position="408"/>
    </location>
</feature>
<feature type="compositionally biased region" description="Low complexity" evidence="5">
    <location>
        <begin position="384"/>
        <end position="393"/>
    </location>
</feature>
<organism evidence="7 8">
    <name type="scientific">Lecanosticta acicola</name>
    <dbReference type="NCBI Taxonomy" id="111012"/>
    <lineage>
        <taxon>Eukaryota</taxon>
        <taxon>Fungi</taxon>
        <taxon>Dikarya</taxon>
        <taxon>Ascomycota</taxon>
        <taxon>Pezizomycotina</taxon>
        <taxon>Dothideomycetes</taxon>
        <taxon>Dothideomycetidae</taxon>
        <taxon>Mycosphaerellales</taxon>
        <taxon>Mycosphaerellaceae</taxon>
        <taxon>Lecanosticta</taxon>
    </lineage>
</organism>
<dbReference type="SUPFAM" id="SSF57783">
    <property type="entry name" value="Zinc beta-ribbon"/>
    <property type="match status" value="1"/>
</dbReference>
<name>A0AAI8Z5P2_9PEZI</name>
<feature type="compositionally biased region" description="Acidic residues" evidence="5">
    <location>
        <begin position="447"/>
        <end position="459"/>
    </location>
</feature>
<feature type="domain" description="HTH TFE/IIEalpha-type" evidence="6">
    <location>
        <begin position="5"/>
        <end position="109"/>
    </location>
</feature>
<evidence type="ECO:0000259" key="6">
    <source>
        <dbReference type="PROSITE" id="PS51344"/>
    </source>
</evidence>
<keyword evidence="2" id="KW-0805">Transcription regulation</keyword>
<evidence type="ECO:0000256" key="1">
    <source>
        <dbReference type="ARBA" id="ARBA00008947"/>
    </source>
</evidence>
<sequence length="459" mass="51134">MAELATDLIRTTVRAFHSPEHAIIVDCLIVHSVLTDRDLEFLTQANGKGVRKWCQPLKEAGLVSSQIRQERRADGTGGYHGGVPAPGKERYSQREWYYLNYHRAIDSIKYRMYKLTKHIESLGMPTTERKELSCPRCKSQYTELEGMDSMDDMGNFICKKCKHVLDHVEEDELANENESMKRLNQQTEKLTNLLKQIDATTVPENDFHTALQAHKPVERPDNHPGAKMEVVDDRNKNLQSSKGLEIKPEKIAVQVQDDEDVKRENAAAEAQAKKEREAKQNALPEWITHSTVQNGAITAVGAKEEHQRQQREAHSSGAVKDEEGEDVKPAAGDDDAMAQYWKQLEAEKAQEAQKAREEEDEDEEEDEEDEFEDIDITGGGGTPANGMNGTAANSTGMNTPANVESSNATDDERETKRIKLEAPSSSTAPNGTNGNAETAEDTPAASDADDDELDFEDVK</sequence>
<dbReference type="InterPro" id="IPR002853">
    <property type="entry name" value="TFIIE_asu"/>
</dbReference>